<dbReference type="Proteomes" id="UP001219862">
    <property type="component" value="Unassembled WGS sequence"/>
</dbReference>
<dbReference type="SUPFAM" id="SSF56112">
    <property type="entry name" value="Protein kinase-like (PK-like)"/>
    <property type="match status" value="1"/>
</dbReference>
<evidence type="ECO:0000256" key="3">
    <source>
        <dbReference type="ARBA" id="ARBA00022777"/>
    </source>
</evidence>
<gene>
    <name evidence="8" type="ORF">PRZ01_10585</name>
</gene>
<sequence>MSGFWKRLLGRGPEATDGGEAHNALVPDSALNGPVLADYDIQGELGRGAMAVVHLAIERKTGRTVAIKRLALQREFAAEDLADVRQRFMREARAAGHLQHPDILQVLNAGVDGQDTWIAMEYVQGQDLSHFTRAGTLLSVVEVLRLGQRLALALDFAHSQGVVHRDIKPANVMLNRANDVLKIMDFGIARIADGSRTRTGLVLGTPSFMSPEQLAGLKVDGRSDLYSLGVMLFQLLTGRLPHQTDSMAQLMYKIANEAPPDVRLYRADLPESLALVLALALEKRPELRYGSGQQMAQDLAAVLLEMPARAAQHPTAGPSGDSSGESVKLDSAFAQTVRLDLKEAVQNPPPANHPEAK</sequence>
<dbReference type="EMBL" id="JAQQXS010000008">
    <property type="protein sequence ID" value="MDC8785638.1"/>
    <property type="molecule type" value="Genomic_DNA"/>
</dbReference>
<feature type="compositionally biased region" description="Pro residues" evidence="6">
    <location>
        <begin position="347"/>
        <end position="357"/>
    </location>
</feature>
<feature type="region of interest" description="Disordered" evidence="6">
    <location>
        <begin position="310"/>
        <end position="329"/>
    </location>
</feature>
<comment type="caution">
    <text evidence="8">The sequence shown here is derived from an EMBL/GenBank/DDBJ whole genome shotgun (WGS) entry which is preliminary data.</text>
</comment>
<dbReference type="PROSITE" id="PS00108">
    <property type="entry name" value="PROTEIN_KINASE_ST"/>
    <property type="match status" value="1"/>
</dbReference>
<evidence type="ECO:0000256" key="1">
    <source>
        <dbReference type="ARBA" id="ARBA00022679"/>
    </source>
</evidence>
<dbReference type="RefSeq" id="WP_273596751.1">
    <property type="nucleotide sequence ID" value="NZ_JAQQXS010000008.1"/>
</dbReference>
<dbReference type="InterPro" id="IPR008271">
    <property type="entry name" value="Ser/Thr_kinase_AS"/>
</dbReference>
<organism evidence="8 9">
    <name type="scientific">Roseateles koreensis</name>
    <dbReference type="NCBI Taxonomy" id="2987526"/>
    <lineage>
        <taxon>Bacteria</taxon>
        <taxon>Pseudomonadati</taxon>
        <taxon>Pseudomonadota</taxon>
        <taxon>Betaproteobacteria</taxon>
        <taxon>Burkholderiales</taxon>
        <taxon>Sphaerotilaceae</taxon>
        <taxon>Roseateles</taxon>
    </lineage>
</organism>
<dbReference type="GO" id="GO:0016301">
    <property type="term" value="F:kinase activity"/>
    <property type="evidence" value="ECO:0007669"/>
    <property type="project" value="UniProtKB-KW"/>
</dbReference>
<evidence type="ECO:0000259" key="7">
    <source>
        <dbReference type="PROSITE" id="PS50011"/>
    </source>
</evidence>
<dbReference type="PROSITE" id="PS50011">
    <property type="entry name" value="PROTEIN_KINASE_DOM"/>
    <property type="match status" value="1"/>
</dbReference>
<feature type="region of interest" description="Disordered" evidence="6">
    <location>
        <begin position="338"/>
        <end position="357"/>
    </location>
</feature>
<evidence type="ECO:0000256" key="2">
    <source>
        <dbReference type="ARBA" id="ARBA00022741"/>
    </source>
</evidence>
<dbReference type="InterPro" id="IPR011009">
    <property type="entry name" value="Kinase-like_dom_sf"/>
</dbReference>
<dbReference type="PROSITE" id="PS00107">
    <property type="entry name" value="PROTEIN_KINASE_ATP"/>
    <property type="match status" value="1"/>
</dbReference>
<dbReference type="Gene3D" id="1.10.510.10">
    <property type="entry name" value="Transferase(Phosphotransferase) domain 1"/>
    <property type="match status" value="1"/>
</dbReference>
<evidence type="ECO:0000256" key="6">
    <source>
        <dbReference type="SAM" id="MobiDB-lite"/>
    </source>
</evidence>
<name>A0ABT5KRS8_9BURK</name>
<dbReference type="PANTHER" id="PTHR43289">
    <property type="entry name" value="MITOGEN-ACTIVATED PROTEIN KINASE KINASE KINASE 20-RELATED"/>
    <property type="match status" value="1"/>
</dbReference>
<feature type="domain" description="Protein kinase" evidence="7">
    <location>
        <begin position="39"/>
        <end position="316"/>
    </location>
</feature>
<accession>A0ABT5KRS8</accession>
<reference evidence="8 9" key="1">
    <citation type="submission" date="2022-10" db="EMBL/GenBank/DDBJ databases">
        <title>paucibacter sp. hw8 Genome sequencing.</title>
        <authorList>
            <person name="Park S."/>
        </authorList>
    </citation>
    <scope>NUCLEOTIDE SEQUENCE [LARGE SCALE GENOMIC DNA]</scope>
    <source>
        <strain evidence="9">hw8</strain>
    </source>
</reference>
<dbReference type="SMART" id="SM00220">
    <property type="entry name" value="S_TKc"/>
    <property type="match status" value="1"/>
</dbReference>
<proteinExistence type="predicted"/>
<evidence type="ECO:0000256" key="4">
    <source>
        <dbReference type="ARBA" id="ARBA00022840"/>
    </source>
</evidence>
<dbReference type="InterPro" id="IPR017441">
    <property type="entry name" value="Protein_kinase_ATP_BS"/>
</dbReference>
<keyword evidence="4 5" id="KW-0067">ATP-binding</keyword>
<dbReference type="Gene3D" id="3.30.200.20">
    <property type="entry name" value="Phosphorylase Kinase, domain 1"/>
    <property type="match status" value="1"/>
</dbReference>
<feature type="binding site" evidence="5">
    <location>
        <position position="68"/>
    </location>
    <ligand>
        <name>ATP</name>
        <dbReference type="ChEBI" id="CHEBI:30616"/>
    </ligand>
</feature>
<dbReference type="InterPro" id="IPR000719">
    <property type="entry name" value="Prot_kinase_dom"/>
</dbReference>
<keyword evidence="3 8" id="KW-0418">Kinase</keyword>
<evidence type="ECO:0000256" key="5">
    <source>
        <dbReference type="PROSITE-ProRule" id="PRU10141"/>
    </source>
</evidence>
<dbReference type="PANTHER" id="PTHR43289:SF6">
    <property type="entry name" value="SERINE_THREONINE-PROTEIN KINASE NEKL-3"/>
    <property type="match status" value="1"/>
</dbReference>
<dbReference type="CDD" id="cd14014">
    <property type="entry name" value="STKc_PknB_like"/>
    <property type="match status" value="1"/>
</dbReference>
<keyword evidence="9" id="KW-1185">Reference proteome</keyword>
<keyword evidence="1" id="KW-0808">Transferase</keyword>
<evidence type="ECO:0000313" key="8">
    <source>
        <dbReference type="EMBL" id="MDC8785638.1"/>
    </source>
</evidence>
<evidence type="ECO:0000313" key="9">
    <source>
        <dbReference type="Proteomes" id="UP001219862"/>
    </source>
</evidence>
<dbReference type="Pfam" id="PF00069">
    <property type="entry name" value="Pkinase"/>
    <property type="match status" value="1"/>
</dbReference>
<keyword evidence="2 5" id="KW-0547">Nucleotide-binding</keyword>
<protein>
    <submittedName>
        <fullName evidence="8">Serine/threonine-protein kinase</fullName>
    </submittedName>
</protein>